<dbReference type="Proteomes" id="UP001139158">
    <property type="component" value="Unassembled WGS sequence"/>
</dbReference>
<organism evidence="3 4">
    <name type="scientific">Arthrobacter caoxuetaonis</name>
    <dbReference type="NCBI Taxonomy" id="2886935"/>
    <lineage>
        <taxon>Bacteria</taxon>
        <taxon>Bacillati</taxon>
        <taxon>Actinomycetota</taxon>
        <taxon>Actinomycetes</taxon>
        <taxon>Micrococcales</taxon>
        <taxon>Micrococcaceae</taxon>
        <taxon>Arthrobacter</taxon>
    </lineage>
</organism>
<feature type="region of interest" description="Disordered" evidence="1">
    <location>
        <begin position="264"/>
        <end position="286"/>
    </location>
</feature>
<accession>A0A9X1SD70</accession>
<evidence type="ECO:0008006" key="5">
    <source>
        <dbReference type="Google" id="ProtNLM"/>
    </source>
</evidence>
<evidence type="ECO:0000256" key="2">
    <source>
        <dbReference type="SAM" id="SignalP"/>
    </source>
</evidence>
<evidence type="ECO:0000313" key="3">
    <source>
        <dbReference type="EMBL" id="MCC3298407.1"/>
    </source>
</evidence>
<dbReference type="RefSeq" id="WP_227896278.1">
    <property type="nucleotide sequence ID" value="NZ_CP099466.1"/>
</dbReference>
<proteinExistence type="predicted"/>
<feature type="compositionally biased region" description="Basic and acidic residues" evidence="1">
    <location>
        <begin position="264"/>
        <end position="282"/>
    </location>
</feature>
<feature type="region of interest" description="Disordered" evidence="1">
    <location>
        <begin position="312"/>
        <end position="333"/>
    </location>
</feature>
<dbReference type="AlphaFoldDB" id="A0A9X1SD70"/>
<dbReference type="PANTHER" id="PTHR38589">
    <property type="entry name" value="BLR0621 PROTEIN"/>
    <property type="match status" value="1"/>
</dbReference>
<protein>
    <recommendedName>
        <fullName evidence="5">L,D-peptidoglycan transpeptidase YkuD, ErfK/YbiS/YcfS/YnhG family</fullName>
    </recommendedName>
</protein>
<sequence length="333" mass="35808">MPMAAALVLTGTAPLHASEHGAPAAPAPDAGQVSPVPGVSPNPCERLTAGEVKFAVGGSARVTFATAAAYGSTAVLLTSCVQEGDGSYRQEWQRTGFAGRNGFAPRGRMWENTLFSPTGSFTVTEALGREDPGTELKYYQVNEHSRWGGEEGRTYNQYFEGEGGQADENLWRYMQSGLYEQAAVINWNRPPDMPVTQGASFAIFLHAGNAETWGCISTDLATVTKFLKTAVPGDRMVMGIQDDVFLASTVRSDALMAERAAEEEAAEKRAAEQRAAAQREAEDAAAEPDWEPYAVGVFSLALFITYVAAKLRGSRSRPEQSPRAEAEEEAAIR</sequence>
<dbReference type="PANTHER" id="PTHR38589:SF1">
    <property type="entry name" value="BLR0621 PROTEIN"/>
    <property type="match status" value="1"/>
</dbReference>
<gene>
    <name evidence="3" type="ORF">LJ757_11405</name>
</gene>
<evidence type="ECO:0000256" key="1">
    <source>
        <dbReference type="SAM" id="MobiDB-lite"/>
    </source>
</evidence>
<comment type="caution">
    <text evidence="3">The sequence shown here is derived from an EMBL/GenBank/DDBJ whole genome shotgun (WGS) entry which is preliminary data.</text>
</comment>
<feature type="region of interest" description="Disordered" evidence="1">
    <location>
        <begin position="17"/>
        <end position="42"/>
    </location>
</feature>
<dbReference type="EMBL" id="JAJFZV010000011">
    <property type="protein sequence ID" value="MCC3298407.1"/>
    <property type="molecule type" value="Genomic_DNA"/>
</dbReference>
<evidence type="ECO:0000313" key="4">
    <source>
        <dbReference type="Proteomes" id="UP001139158"/>
    </source>
</evidence>
<keyword evidence="2" id="KW-0732">Signal</keyword>
<reference evidence="3" key="1">
    <citation type="submission" date="2021-10" db="EMBL/GenBank/DDBJ databases">
        <title>Novel species in genus Arthrobacter.</title>
        <authorList>
            <person name="Liu Y."/>
        </authorList>
    </citation>
    <scope>NUCLEOTIDE SEQUENCE</scope>
    <source>
        <strain evidence="3">Zg-Y453</strain>
    </source>
</reference>
<feature type="compositionally biased region" description="Basic and acidic residues" evidence="1">
    <location>
        <begin position="316"/>
        <end position="333"/>
    </location>
</feature>
<feature type="chain" id="PRO_5040915807" description="L,D-peptidoglycan transpeptidase YkuD, ErfK/YbiS/YcfS/YnhG family" evidence="2">
    <location>
        <begin position="18"/>
        <end position="333"/>
    </location>
</feature>
<name>A0A9X1SD70_9MICC</name>
<feature type="signal peptide" evidence="2">
    <location>
        <begin position="1"/>
        <end position="17"/>
    </location>
</feature>
<keyword evidence="4" id="KW-1185">Reference proteome</keyword>